<name>G0EDV5_PYRF1</name>
<dbReference type="RefSeq" id="WP_014026401.1">
    <property type="nucleotide sequence ID" value="NC_015931.1"/>
</dbReference>
<comment type="catalytic activity">
    <reaction evidence="2 3">
        <text>N(6)-[(R)-lipoyl]-L-lysyl-[glycine-cleavage complex H protein] + glycine + H(+) = N(6)-[(R)-S(8)-aminomethyldihydrolipoyl]-L-lysyl-[glycine-cleavage complex H protein] + CO2</text>
        <dbReference type="Rhea" id="RHEA:24304"/>
        <dbReference type="Rhea" id="RHEA-COMP:10494"/>
        <dbReference type="Rhea" id="RHEA-COMP:10495"/>
        <dbReference type="ChEBI" id="CHEBI:15378"/>
        <dbReference type="ChEBI" id="CHEBI:16526"/>
        <dbReference type="ChEBI" id="CHEBI:57305"/>
        <dbReference type="ChEBI" id="CHEBI:83099"/>
        <dbReference type="ChEBI" id="CHEBI:83143"/>
        <dbReference type="EC" id="1.4.4.2"/>
    </reaction>
</comment>
<evidence type="ECO:0000313" key="5">
    <source>
        <dbReference type="EMBL" id="AEM38724.1"/>
    </source>
</evidence>
<dbReference type="PIRSF" id="PIRSF006815">
    <property type="entry name" value="GcvPA"/>
    <property type="match status" value="1"/>
</dbReference>
<dbReference type="Gene3D" id="3.90.1150.10">
    <property type="entry name" value="Aspartate Aminotransferase, domain 1"/>
    <property type="match status" value="1"/>
</dbReference>
<feature type="domain" description="Glycine cleavage system P-protein N-terminal" evidence="4">
    <location>
        <begin position="9"/>
        <end position="381"/>
    </location>
</feature>
<dbReference type="GO" id="GO:0004375">
    <property type="term" value="F:glycine dehydrogenase (decarboxylating) activity"/>
    <property type="evidence" value="ECO:0007669"/>
    <property type="project" value="UniProtKB-EC"/>
</dbReference>
<dbReference type="InterPro" id="IPR015421">
    <property type="entry name" value="PyrdxlP-dep_Trfase_major"/>
</dbReference>
<evidence type="ECO:0000256" key="1">
    <source>
        <dbReference type="ARBA" id="ARBA00023002"/>
    </source>
</evidence>
<dbReference type="EC" id="1.4.4.2" evidence="3"/>
<evidence type="ECO:0000256" key="2">
    <source>
        <dbReference type="ARBA" id="ARBA00049026"/>
    </source>
</evidence>
<dbReference type="SUPFAM" id="SSF53383">
    <property type="entry name" value="PLP-dependent transferases"/>
    <property type="match status" value="1"/>
</dbReference>
<comment type="function">
    <text evidence="3">The glycine cleavage system catalyzes the degradation of glycine. The P protein binds the alpha-amino group of glycine through its pyridoxal phosphate cofactor; CO(2) is released and the remaining methylamine moiety is then transferred to the lipoamide cofactor of the H protein.</text>
</comment>
<comment type="subunit">
    <text evidence="3">The glycine cleavage system is composed of four proteins: P, T, L and H. In this organism, the P 'protein' is a heterodimer of two subunits.</text>
</comment>
<accession>G0EDV5</accession>
<dbReference type="InterPro" id="IPR023010">
    <property type="entry name" value="GcvPA"/>
</dbReference>
<evidence type="ECO:0000256" key="3">
    <source>
        <dbReference type="HAMAP-Rule" id="MF_00712"/>
    </source>
</evidence>
<dbReference type="PANTHER" id="PTHR42806:SF1">
    <property type="entry name" value="GLYCINE DEHYDROGENASE (DECARBOXYLATING)"/>
    <property type="match status" value="1"/>
</dbReference>
<proteinExistence type="inferred from homology"/>
<dbReference type="FunCoup" id="G0EDV5">
    <property type="interactions" value="50"/>
</dbReference>
<dbReference type="CDD" id="cd00613">
    <property type="entry name" value="GDC-P"/>
    <property type="match status" value="1"/>
</dbReference>
<dbReference type="STRING" id="694429.Pyrfu_0855"/>
<gene>
    <name evidence="3" type="primary">gcvPA</name>
    <name evidence="5" type="ordered locus">Pyrfu_0855</name>
</gene>
<dbReference type="EMBL" id="CP002838">
    <property type="protein sequence ID" value="AEM38724.1"/>
    <property type="molecule type" value="Genomic_DNA"/>
</dbReference>
<dbReference type="Pfam" id="PF02347">
    <property type="entry name" value="GDC-P"/>
    <property type="match status" value="1"/>
</dbReference>
<keyword evidence="1 3" id="KW-0560">Oxidoreductase</keyword>
<dbReference type="InParanoid" id="G0EDV5"/>
<dbReference type="GO" id="GO:0009116">
    <property type="term" value="P:nucleoside metabolic process"/>
    <property type="evidence" value="ECO:0007669"/>
    <property type="project" value="InterPro"/>
</dbReference>
<organism evidence="5 6">
    <name type="scientific">Pyrolobus fumarii (strain DSM 11204 / 1A)</name>
    <dbReference type="NCBI Taxonomy" id="694429"/>
    <lineage>
        <taxon>Archaea</taxon>
        <taxon>Thermoproteota</taxon>
        <taxon>Thermoprotei</taxon>
        <taxon>Desulfurococcales</taxon>
        <taxon>Pyrodictiaceae</taxon>
        <taxon>Pyrolobus</taxon>
    </lineage>
</organism>
<comment type="similarity">
    <text evidence="3">Belongs to the GcvP family. N-terminal subunit subfamily.</text>
</comment>
<dbReference type="PANTHER" id="PTHR42806">
    <property type="entry name" value="GLYCINE CLEAVAGE SYSTEM P-PROTEIN"/>
    <property type="match status" value="1"/>
</dbReference>
<dbReference type="InterPro" id="IPR015424">
    <property type="entry name" value="PyrdxlP-dep_Trfase"/>
</dbReference>
<dbReference type="InterPro" id="IPR049315">
    <property type="entry name" value="GDC-P_N"/>
</dbReference>
<dbReference type="HAMAP" id="MF_00712">
    <property type="entry name" value="GcvPA"/>
    <property type="match status" value="1"/>
</dbReference>
<dbReference type="GeneID" id="11139328"/>
<dbReference type="AlphaFoldDB" id="G0EDV5"/>
<dbReference type="NCBIfam" id="NF001696">
    <property type="entry name" value="PRK00451.1"/>
    <property type="match status" value="1"/>
</dbReference>
<dbReference type="Gene3D" id="3.40.640.10">
    <property type="entry name" value="Type I PLP-dependent aspartate aminotransferase-like (Major domain)"/>
    <property type="match status" value="1"/>
</dbReference>
<reference evidence="5 6" key="1">
    <citation type="journal article" date="2011" name="Stand. Genomic Sci.">
        <title>Complete genome sequence of the hyperthermophilic chemolithoautotroph Pyrolobus fumarii type strain (1A).</title>
        <authorList>
            <person name="Anderson I."/>
            <person name="Goker M."/>
            <person name="Nolan M."/>
            <person name="Lucas S."/>
            <person name="Hammon N."/>
            <person name="Deshpande S."/>
            <person name="Cheng J.F."/>
            <person name="Tapia R."/>
            <person name="Han C."/>
            <person name="Goodwin L."/>
            <person name="Pitluck S."/>
            <person name="Huntemann M."/>
            <person name="Liolios K."/>
            <person name="Ivanova N."/>
            <person name="Pagani I."/>
            <person name="Mavromatis K."/>
            <person name="Ovchinikova G."/>
            <person name="Pati A."/>
            <person name="Chen A."/>
            <person name="Palaniappan K."/>
            <person name="Land M."/>
            <person name="Hauser L."/>
            <person name="Brambilla E.M."/>
            <person name="Huber H."/>
            <person name="Yasawong M."/>
            <person name="Rohde M."/>
            <person name="Spring S."/>
            <person name="Abt B."/>
            <person name="Sikorski J."/>
            <person name="Wirth R."/>
            <person name="Detter J.C."/>
            <person name="Woyke T."/>
            <person name="Bristow J."/>
            <person name="Eisen J.A."/>
            <person name="Markowitz V."/>
            <person name="Hugenholtz P."/>
            <person name="Kyrpides N.C."/>
            <person name="Klenk H.P."/>
            <person name="Lapidus A."/>
        </authorList>
    </citation>
    <scope>NUCLEOTIDE SEQUENCE [LARGE SCALE GENOMIC DNA]</scope>
    <source>
        <strain evidence="6">DSM 11204 / 1A</strain>
    </source>
</reference>
<keyword evidence="6" id="KW-1185">Reference proteome</keyword>
<dbReference type="Proteomes" id="UP000001037">
    <property type="component" value="Chromosome"/>
</dbReference>
<dbReference type="KEGG" id="pfm:Pyrfu_0855"/>
<dbReference type="GO" id="GO:0019464">
    <property type="term" value="P:glycine decarboxylation via glycine cleavage system"/>
    <property type="evidence" value="ECO:0007669"/>
    <property type="project" value="UniProtKB-UniRule"/>
</dbReference>
<dbReference type="InterPro" id="IPR020581">
    <property type="entry name" value="GDC_P"/>
</dbReference>
<dbReference type="InterPro" id="IPR015422">
    <property type="entry name" value="PyrdxlP-dep_Trfase_small"/>
</dbReference>
<dbReference type="eggNOG" id="arCOG00077">
    <property type="taxonomic scope" value="Archaea"/>
</dbReference>
<evidence type="ECO:0000313" key="6">
    <source>
        <dbReference type="Proteomes" id="UP000001037"/>
    </source>
</evidence>
<evidence type="ECO:0000259" key="4">
    <source>
        <dbReference type="Pfam" id="PF02347"/>
    </source>
</evidence>
<dbReference type="HOGENOM" id="CLU_004620_0_2_2"/>
<sequence>MAHPWIPAANERDRRIMLERIGVKDPIELYSDVPKKLMLSEPPRVGLGKPLSEEEVRTHVDKLLARNRVFRDPPPFIGGTVCPHYVPAVVDAIISRAEFYTAYTPYQPEINQGLLQALFEYQSLMADLLEMDVVNASMYDMSTALAEAILMSLRVTHKHRVLVPASMNPEHYEVVKTWVSGKNVEIVRIPVERETGRLNIERLEEELRKGDVAAVYVENPSFLGVIEDRVNEINEIVHQSGALLIVGVDVTSLGLMRAPGSYGADIVVAEGQPLGLGLNYGGPYLGIFAVRWDRKLVRQMPGRLVGMTRTVDGERAFTLILQTREQHIRREKATSNITTNEALMAIAAVVYTSLLGRKGFERLSREILVRSNYLAMKLRSIGLKAPVYPKARIYKNVPVAFPGDYGVVHRKLLEKGIMGGLQLAKYPLISDVFDVELSRVALFCATEVHSKKHIDMLVDAIHEAIEG</sequence>
<protein>
    <recommendedName>
        <fullName evidence="3">Probable glycine dehydrogenase (decarboxylating) subunit 1</fullName>
        <ecNumber evidence="3">1.4.4.2</ecNumber>
    </recommendedName>
    <alternativeName>
        <fullName evidence="3">Glycine cleavage system P-protein subunit 1</fullName>
    </alternativeName>
    <alternativeName>
        <fullName evidence="3">Glycine decarboxylase subunit 1</fullName>
    </alternativeName>
    <alternativeName>
        <fullName evidence="3">Glycine dehydrogenase (aminomethyl-transferring) subunit 1</fullName>
    </alternativeName>
</protein>